<comment type="caution">
    <text evidence="2">The sequence shown here is derived from an EMBL/GenBank/DDBJ whole genome shotgun (WGS) entry which is preliminary data.</text>
</comment>
<name>A0A2T0TSE4_9MICO</name>
<sequence>MNRMATRVSGLLALVCATVFAIPIGAGANPNWTLWNEGTNAPLTSSDVVNAAGLMRFQAGVGGTNATIDCRFTTAQPLRLSTSGPFSAPPGGTLTLVASLPTPTVCTSGTRNIPTTVSGPWSFTLSMPMAGSVPGQLYDDTLGRTLSVPANSVTWDLSSVCAGTTATGPTFPKSFSGSYSSATGSDVVSPVPQSFAMSYTGCTVTNARLIASNLLLDPVVDLQW</sequence>
<evidence type="ECO:0008006" key="4">
    <source>
        <dbReference type="Google" id="ProtNLM"/>
    </source>
</evidence>
<keyword evidence="3" id="KW-1185">Reference proteome</keyword>
<organism evidence="2 3">
    <name type="scientific">Knoellia remsis</name>
    <dbReference type="NCBI Taxonomy" id="407159"/>
    <lineage>
        <taxon>Bacteria</taxon>
        <taxon>Bacillati</taxon>
        <taxon>Actinomycetota</taxon>
        <taxon>Actinomycetes</taxon>
        <taxon>Micrococcales</taxon>
        <taxon>Intrasporangiaceae</taxon>
        <taxon>Knoellia</taxon>
    </lineage>
</organism>
<dbReference type="EMBL" id="PVTI01000050">
    <property type="protein sequence ID" value="PRY48605.1"/>
    <property type="molecule type" value="Genomic_DNA"/>
</dbReference>
<feature type="signal peptide" evidence="1">
    <location>
        <begin position="1"/>
        <end position="28"/>
    </location>
</feature>
<protein>
    <recommendedName>
        <fullName evidence="4">Ig-like domain-containing protein</fullName>
    </recommendedName>
</protein>
<keyword evidence="1" id="KW-0732">Signal</keyword>
<dbReference type="AlphaFoldDB" id="A0A2T0TSE4"/>
<gene>
    <name evidence="2" type="ORF">BCF74_1502</name>
</gene>
<evidence type="ECO:0000313" key="2">
    <source>
        <dbReference type="EMBL" id="PRY48605.1"/>
    </source>
</evidence>
<proteinExistence type="predicted"/>
<feature type="chain" id="PRO_5015548730" description="Ig-like domain-containing protein" evidence="1">
    <location>
        <begin position="29"/>
        <end position="224"/>
    </location>
</feature>
<evidence type="ECO:0000256" key="1">
    <source>
        <dbReference type="SAM" id="SignalP"/>
    </source>
</evidence>
<reference evidence="2 3" key="1">
    <citation type="submission" date="2018-03" db="EMBL/GenBank/DDBJ databases">
        <title>Genomic Encyclopedia of Archaeal and Bacterial Type Strains, Phase II (KMG-II): from individual species to whole genera.</title>
        <authorList>
            <person name="Goeker M."/>
        </authorList>
    </citation>
    <scope>NUCLEOTIDE SEQUENCE [LARGE SCALE GENOMIC DNA]</scope>
    <source>
        <strain evidence="2 3">ATCC BAA-1496</strain>
    </source>
</reference>
<dbReference type="Proteomes" id="UP000237822">
    <property type="component" value="Unassembled WGS sequence"/>
</dbReference>
<evidence type="ECO:0000313" key="3">
    <source>
        <dbReference type="Proteomes" id="UP000237822"/>
    </source>
</evidence>
<accession>A0A2T0TSE4</accession>